<name>A0A1M7R811_9BURK</name>
<protein>
    <submittedName>
        <fullName evidence="2">Uncharacterized protein</fullName>
    </submittedName>
</protein>
<dbReference type="AlphaFoldDB" id="A0A1M7R811"/>
<accession>A0A1M7R811</accession>
<keyword evidence="1" id="KW-0732">Signal</keyword>
<evidence type="ECO:0000313" key="3">
    <source>
        <dbReference type="Proteomes" id="UP000184339"/>
    </source>
</evidence>
<dbReference type="Proteomes" id="UP000184339">
    <property type="component" value="Unassembled WGS sequence"/>
</dbReference>
<evidence type="ECO:0000256" key="1">
    <source>
        <dbReference type="SAM" id="SignalP"/>
    </source>
</evidence>
<organism evidence="2 3">
    <name type="scientific">Duganella sacchari</name>
    <dbReference type="NCBI Taxonomy" id="551987"/>
    <lineage>
        <taxon>Bacteria</taxon>
        <taxon>Pseudomonadati</taxon>
        <taxon>Pseudomonadota</taxon>
        <taxon>Betaproteobacteria</taxon>
        <taxon>Burkholderiales</taxon>
        <taxon>Oxalobacteraceae</taxon>
        <taxon>Telluria group</taxon>
        <taxon>Duganella</taxon>
    </lineage>
</organism>
<sequence>MRKISSVLAVALGLVFSQAASAQSTSCSVNCFSKRWVYVPVNLSGKALTDNPDYVKVLKVIEAAKLNGYNGIALDSGGSGIFATMLTSAGPYPNFYTNYQSVVQKAQEAGIELIPVGGGPEVPAFLDPSQIEALPVQDLPFVVNEGVAKAVGTSIVTDSSFENRDVQWGRDTASVDYDNTVAHSGLNSMKFVENATSSGNNLARLMRRFDGLRPHTSYRMSFWVKTDNYSSPLRIQIYDPLVKSPIYVNRTAGAGFGWGTAANGNWNDNPNLIAKTQDWTRYDLDFNTANYSTVRLYMGTWANGSAGGKAWIDDLDIREIGLAHTIRRASLPVKVTSADGNTVYTENADYVIKPEALGIPGGSRIQPNQQLKVSYYQSAMNLTARYGTAATSCGSYFFDQQKALFDKISALFKRPTKYFLYYDEMRVLNWDPACAQQTAGAYLSNQIYTLQNTLTSAYPNLELYIWHDMFDPNGNATNPYYAVNGDLAGSWEGLKPSTVIMNWTDTTVAGRTTSLKFFSDKAFRQMIAVYYDDPSLNKVHEWLKALDDAQTQNVTGVDGFMYTTWTGNDDDLAKVANQIRAHAPGRWPQ</sequence>
<dbReference type="Gene3D" id="2.60.120.260">
    <property type="entry name" value="Galactose-binding domain-like"/>
    <property type="match status" value="1"/>
</dbReference>
<dbReference type="RefSeq" id="WP_072788678.1">
    <property type="nucleotide sequence ID" value="NZ_FRCX01000014.1"/>
</dbReference>
<feature type="chain" id="PRO_5012952302" evidence="1">
    <location>
        <begin position="23"/>
        <end position="589"/>
    </location>
</feature>
<evidence type="ECO:0000313" key="2">
    <source>
        <dbReference type="EMBL" id="SHN42447.1"/>
    </source>
</evidence>
<keyword evidence="3" id="KW-1185">Reference proteome</keyword>
<feature type="signal peptide" evidence="1">
    <location>
        <begin position="1"/>
        <end position="22"/>
    </location>
</feature>
<reference evidence="3" key="1">
    <citation type="submission" date="2016-11" db="EMBL/GenBank/DDBJ databases">
        <authorList>
            <person name="Varghese N."/>
            <person name="Submissions S."/>
        </authorList>
    </citation>
    <scope>NUCLEOTIDE SEQUENCE [LARGE SCALE GENOMIC DNA]</scope>
    <source>
        <strain evidence="3">Sac-22</strain>
    </source>
</reference>
<dbReference type="Gene3D" id="3.20.20.80">
    <property type="entry name" value="Glycosidases"/>
    <property type="match status" value="1"/>
</dbReference>
<gene>
    <name evidence="2" type="ORF">SAMN05192549_11464</name>
</gene>
<proteinExistence type="predicted"/>
<dbReference type="OrthoDB" id="185602at2"/>
<dbReference type="EMBL" id="FRCX01000014">
    <property type="protein sequence ID" value="SHN42447.1"/>
    <property type="molecule type" value="Genomic_DNA"/>
</dbReference>